<name>A0ABD4YRU1_9BURK</name>
<evidence type="ECO:0000313" key="2">
    <source>
        <dbReference type="Proteomes" id="UP001158644"/>
    </source>
</evidence>
<dbReference type="Proteomes" id="UP001158644">
    <property type="component" value="Unassembled WGS sequence"/>
</dbReference>
<accession>A0ABD4YRU1</accession>
<evidence type="ECO:0000313" key="1">
    <source>
        <dbReference type="EMBL" id="MDH1177654.1"/>
    </source>
</evidence>
<sequence>MGTPIALFAPSSAILLNPVLLPSLPYDPDKDLLPIAQVRAAGGTGVAIWRPLRSMVVWFQVSR</sequence>
<gene>
    <name evidence="1" type="ORF">N5C72_06195</name>
</gene>
<dbReference type="RefSeq" id="WP_279989960.1">
    <property type="nucleotide sequence ID" value="NZ_JAOBZK010000006.1"/>
</dbReference>
<reference evidence="1 2" key="1">
    <citation type="submission" date="2022-09" db="EMBL/GenBank/DDBJ databases">
        <title>Intensive care unit water sources are persistently colonized with multi-drug resistant bacteria and are the site of extensive horizontal gene transfer of antibiotic resistance genes.</title>
        <authorList>
            <person name="Diorio-Toth L."/>
        </authorList>
    </citation>
    <scope>NUCLEOTIDE SEQUENCE [LARGE SCALE GENOMIC DNA]</scope>
    <source>
        <strain evidence="1 2">GD03967</strain>
    </source>
</reference>
<protein>
    <submittedName>
        <fullName evidence="1">Uncharacterized protein</fullName>
    </submittedName>
</protein>
<organism evidence="1 2">
    <name type="scientific">Achromobacter mucicolens</name>
    <dbReference type="NCBI Taxonomy" id="1389922"/>
    <lineage>
        <taxon>Bacteria</taxon>
        <taxon>Pseudomonadati</taxon>
        <taxon>Pseudomonadota</taxon>
        <taxon>Betaproteobacteria</taxon>
        <taxon>Burkholderiales</taxon>
        <taxon>Alcaligenaceae</taxon>
        <taxon>Achromobacter</taxon>
    </lineage>
</organism>
<dbReference type="AlphaFoldDB" id="A0ABD4YRU1"/>
<dbReference type="EMBL" id="JAOBZK010000006">
    <property type="protein sequence ID" value="MDH1177654.1"/>
    <property type="molecule type" value="Genomic_DNA"/>
</dbReference>
<comment type="caution">
    <text evidence="1">The sequence shown here is derived from an EMBL/GenBank/DDBJ whole genome shotgun (WGS) entry which is preliminary data.</text>
</comment>
<proteinExistence type="predicted"/>